<evidence type="ECO:0000313" key="1">
    <source>
        <dbReference type="EMBL" id="CAG2156572.1"/>
    </source>
</evidence>
<evidence type="ECO:0000313" key="2">
    <source>
        <dbReference type="Proteomes" id="UP000672934"/>
    </source>
</evidence>
<protein>
    <submittedName>
        <fullName evidence="1">Uncharacterized protein</fullName>
    </submittedName>
</protein>
<accession>A0A916N6T1</accession>
<organism evidence="1 2">
    <name type="scientific">Cupriavidus yeoncheonensis</name>
    <dbReference type="NCBI Taxonomy" id="1462994"/>
    <lineage>
        <taxon>Bacteria</taxon>
        <taxon>Pseudomonadati</taxon>
        <taxon>Pseudomonadota</taxon>
        <taxon>Betaproteobacteria</taxon>
        <taxon>Burkholderiales</taxon>
        <taxon>Burkholderiaceae</taxon>
        <taxon>Cupriavidus</taxon>
    </lineage>
</organism>
<dbReference type="EMBL" id="CAJPUY010000030">
    <property type="protein sequence ID" value="CAG2156572.1"/>
    <property type="molecule type" value="Genomic_DNA"/>
</dbReference>
<keyword evidence="2" id="KW-1185">Reference proteome</keyword>
<comment type="caution">
    <text evidence="1">The sequence shown here is derived from an EMBL/GenBank/DDBJ whole genome shotgun (WGS) entry which is preliminary data.</text>
</comment>
<gene>
    <name evidence="1" type="ORF">LMG31506_05732</name>
</gene>
<reference evidence="1" key="1">
    <citation type="submission" date="2021-03" db="EMBL/GenBank/DDBJ databases">
        <authorList>
            <person name="Peeters C."/>
        </authorList>
    </citation>
    <scope>NUCLEOTIDE SEQUENCE</scope>
    <source>
        <strain evidence="1">LMG 31506</strain>
    </source>
</reference>
<name>A0A916N6T1_9BURK</name>
<dbReference type="AlphaFoldDB" id="A0A916N6T1"/>
<dbReference type="Proteomes" id="UP000672934">
    <property type="component" value="Unassembled WGS sequence"/>
</dbReference>
<sequence>MDKARIYAAGVLGTSRGRIGTARSFGIIAGPVSRLSDQCRWRIGAAARLLVSETLHVCSAFVDWLAATLQLEVSKRICDAMEAVSP</sequence>
<dbReference type="RefSeq" id="WP_211950577.1">
    <property type="nucleotide sequence ID" value="NZ_CAJPUY010000030.1"/>
</dbReference>
<proteinExistence type="predicted"/>